<dbReference type="AlphaFoldDB" id="A0A3D9UYS8"/>
<feature type="compositionally biased region" description="Low complexity" evidence="1">
    <location>
        <begin position="342"/>
        <end position="374"/>
    </location>
</feature>
<keyword evidence="4" id="KW-1185">Reference proteome</keyword>
<organism evidence="3 4">
    <name type="scientific">Calidifontibacter indicus</name>
    <dbReference type="NCBI Taxonomy" id="419650"/>
    <lineage>
        <taxon>Bacteria</taxon>
        <taxon>Bacillati</taxon>
        <taxon>Actinomycetota</taxon>
        <taxon>Actinomycetes</taxon>
        <taxon>Micrococcales</taxon>
        <taxon>Dermacoccaceae</taxon>
        <taxon>Calidifontibacter</taxon>
    </lineage>
</organism>
<feature type="chain" id="PRO_5017630445" evidence="2">
    <location>
        <begin position="25"/>
        <end position="374"/>
    </location>
</feature>
<evidence type="ECO:0000313" key="3">
    <source>
        <dbReference type="EMBL" id="REF31755.1"/>
    </source>
</evidence>
<proteinExistence type="predicted"/>
<sequence>MTARLRLIAAPLAAALTLVGCSSAGTATPSTSSTSRAPEVTCSSGKAPSYGGDTAAFDSPVPVESTSALTAQVSEPTLSSAPAPAEGLRIAQVKVNARVVTNGVFAMHPEAFVLADPSGALCPQPAKNPLRDGLQVAQVDESHSAVGTLAFVVPAEANLSNYTVYYLAQPGAPKAVAAWSGEGSAPSTAAATTTCSANRSGIKLDGAKDQPFGKPFSTGDNTISLEVTPSTPWGRALEPGQNQPNDVSGVVVGLDVTAKGAVGFVERNQFQLLDDKGNLCRYNELGSDGETLTSTLVDPGKPRRFYLVFWTPKGSEVAGWKLLYLPEPSDKKVVATWTVNRSATSPTASSPATSSPATSSPATSSSVSAPAPTK</sequence>
<feature type="signal peptide" evidence="2">
    <location>
        <begin position="1"/>
        <end position="24"/>
    </location>
</feature>
<dbReference type="OrthoDB" id="5144184at2"/>
<accession>A0A3D9UYS8</accession>
<feature type="region of interest" description="Disordered" evidence="1">
    <location>
        <begin position="24"/>
        <end position="57"/>
    </location>
</feature>
<comment type="caution">
    <text evidence="3">The sequence shown here is derived from an EMBL/GenBank/DDBJ whole genome shotgun (WGS) entry which is preliminary data.</text>
</comment>
<dbReference type="Proteomes" id="UP000256253">
    <property type="component" value="Unassembled WGS sequence"/>
</dbReference>
<evidence type="ECO:0000313" key="4">
    <source>
        <dbReference type="Proteomes" id="UP000256253"/>
    </source>
</evidence>
<gene>
    <name evidence="3" type="ORF">DFJ65_2836</name>
</gene>
<evidence type="ECO:0000256" key="1">
    <source>
        <dbReference type="SAM" id="MobiDB-lite"/>
    </source>
</evidence>
<dbReference type="PROSITE" id="PS51257">
    <property type="entry name" value="PROKAR_LIPOPROTEIN"/>
    <property type="match status" value="1"/>
</dbReference>
<keyword evidence="2" id="KW-0732">Signal</keyword>
<dbReference type="EMBL" id="QTUA01000001">
    <property type="protein sequence ID" value="REF31755.1"/>
    <property type="molecule type" value="Genomic_DNA"/>
</dbReference>
<reference evidence="3 4" key="1">
    <citation type="submission" date="2018-08" db="EMBL/GenBank/DDBJ databases">
        <title>Sequencing the genomes of 1000 actinobacteria strains.</title>
        <authorList>
            <person name="Klenk H.-P."/>
        </authorList>
    </citation>
    <scope>NUCLEOTIDE SEQUENCE [LARGE SCALE GENOMIC DNA]</scope>
    <source>
        <strain evidence="3 4">DSM 22967</strain>
    </source>
</reference>
<dbReference type="RefSeq" id="WP_115923547.1">
    <property type="nucleotide sequence ID" value="NZ_QTUA01000001.1"/>
</dbReference>
<name>A0A3D9UYS8_9MICO</name>
<feature type="compositionally biased region" description="Low complexity" evidence="1">
    <location>
        <begin position="24"/>
        <end position="35"/>
    </location>
</feature>
<protein>
    <submittedName>
        <fullName evidence="3">Uncharacterized protein</fullName>
    </submittedName>
</protein>
<evidence type="ECO:0000256" key="2">
    <source>
        <dbReference type="SAM" id="SignalP"/>
    </source>
</evidence>
<feature type="region of interest" description="Disordered" evidence="1">
    <location>
        <begin position="341"/>
        <end position="374"/>
    </location>
</feature>